<dbReference type="SUPFAM" id="SSF47823">
    <property type="entry name" value="lambda integrase-like, N-terminal domain"/>
    <property type="match status" value="1"/>
</dbReference>
<keyword evidence="3" id="KW-1185">Reference proteome</keyword>
<sequence>RPHVPASDRLICWSSPHGVDFLSSLECRFPHSAVFRLFQVVLQSLDHNTRSNYGAGLLRFTQFCDDHNIPESDCIPASAPLLSLFASHQAGRASDKTLNNWLAGLHFWHIVNGAPWNGDDMLRHVRRGFAKLVPLTSKRAKRPPVTLEALCILHDRLNLSNSFDAAIWALPSVAFWSCCRFASCVTRSFLIHDPLHSLGELLIPSAHAFDAFKHVSRKILPLSFSTLDNGTRFSSIHIPWSKTNLNDGADISMTARDHRTCPIRALDNHLFGNASLPSVAPLRFSHVRRLVSYD</sequence>
<evidence type="ECO:0008006" key="4">
    <source>
        <dbReference type="Google" id="ProtNLM"/>
    </source>
</evidence>
<dbReference type="InterPro" id="IPR052925">
    <property type="entry name" value="Phage_Integrase-like_Recomb"/>
</dbReference>
<organism evidence="2 3">
    <name type="scientific">Scleroderma citrinum Foug A</name>
    <dbReference type="NCBI Taxonomy" id="1036808"/>
    <lineage>
        <taxon>Eukaryota</taxon>
        <taxon>Fungi</taxon>
        <taxon>Dikarya</taxon>
        <taxon>Basidiomycota</taxon>
        <taxon>Agaricomycotina</taxon>
        <taxon>Agaricomycetes</taxon>
        <taxon>Agaricomycetidae</taxon>
        <taxon>Boletales</taxon>
        <taxon>Sclerodermatineae</taxon>
        <taxon>Sclerodermataceae</taxon>
        <taxon>Scleroderma</taxon>
    </lineage>
</organism>
<reference evidence="2 3" key="1">
    <citation type="submission" date="2014-04" db="EMBL/GenBank/DDBJ databases">
        <authorList>
            <consortium name="DOE Joint Genome Institute"/>
            <person name="Kuo A."/>
            <person name="Kohler A."/>
            <person name="Nagy L.G."/>
            <person name="Floudas D."/>
            <person name="Copeland A."/>
            <person name="Barry K.W."/>
            <person name="Cichocki N."/>
            <person name="Veneault-Fourrey C."/>
            <person name="LaButti K."/>
            <person name="Lindquist E.A."/>
            <person name="Lipzen A."/>
            <person name="Lundell T."/>
            <person name="Morin E."/>
            <person name="Murat C."/>
            <person name="Sun H."/>
            <person name="Tunlid A."/>
            <person name="Henrissat B."/>
            <person name="Grigoriev I.V."/>
            <person name="Hibbett D.S."/>
            <person name="Martin F."/>
            <person name="Nordberg H.P."/>
            <person name="Cantor M.N."/>
            <person name="Hua S.X."/>
        </authorList>
    </citation>
    <scope>NUCLEOTIDE SEQUENCE [LARGE SCALE GENOMIC DNA]</scope>
    <source>
        <strain evidence="2 3">Foug A</strain>
    </source>
</reference>
<dbReference type="AlphaFoldDB" id="A0A0C3AJ08"/>
<gene>
    <name evidence="2" type="ORF">SCLCIDRAFT_1165430</name>
</gene>
<protein>
    <recommendedName>
        <fullName evidence="4">Core-binding (CB) domain-containing protein</fullName>
    </recommendedName>
</protein>
<dbReference type="Proteomes" id="UP000053989">
    <property type="component" value="Unassembled WGS sequence"/>
</dbReference>
<keyword evidence="1" id="KW-0238">DNA-binding</keyword>
<name>A0A0C3AJ08_9AGAM</name>
<dbReference type="Gene3D" id="1.10.150.130">
    <property type="match status" value="1"/>
</dbReference>
<evidence type="ECO:0000256" key="1">
    <source>
        <dbReference type="ARBA" id="ARBA00023125"/>
    </source>
</evidence>
<reference evidence="3" key="2">
    <citation type="submission" date="2015-01" db="EMBL/GenBank/DDBJ databases">
        <title>Evolutionary Origins and Diversification of the Mycorrhizal Mutualists.</title>
        <authorList>
            <consortium name="DOE Joint Genome Institute"/>
            <consortium name="Mycorrhizal Genomics Consortium"/>
            <person name="Kohler A."/>
            <person name="Kuo A."/>
            <person name="Nagy L.G."/>
            <person name="Floudas D."/>
            <person name="Copeland A."/>
            <person name="Barry K.W."/>
            <person name="Cichocki N."/>
            <person name="Veneault-Fourrey C."/>
            <person name="LaButti K."/>
            <person name="Lindquist E.A."/>
            <person name="Lipzen A."/>
            <person name="Lundell T."/>
            <person name="Morin E."/>
            <person name="Murat C."/>
            <person name="Riley R."/>
            <person name="Ohm R."/>
            <person name="Sun H."/>
            <person name="Tunlid A."/>
            <person name="Henrissat B."/>
            <person name="Grigoriev I.V."/>
            <person name="Hibbett D.S."/>
            <person name="Martin F."/>
        </authorList>
    </citation>
    <scope>NUCLEOTIDE SEQUENCE [LARGE SCALE GENOMIC DNA]</scope>
    <source>
        <strain evidence="3">Foug A</strain>
    </source>
</reference>
<accession>A0A0C3AJ08</accession>
<dbReference type="OrthoDB" id="3266428at2759"/>
<dbReference type="HOGENOM" id="CLU_003292_2_1_1"/>
<dbReference type="InterPro" id="IPR010998">
    <property type="entry name" value="Integrase_recombinase_N"/>
</dbReference>
<dbReference type="InParanoid" id="A0A0C3AJ08"/>
<dbReference type="PANTHER" id="PTHR34605:SF4">
    <property type="entry name" value="DNA ADENINE METHYLTRANSFERASE"/>
    <property type="match status" value="1"/>
</dbReference>
<dbReference type="GO" id="GO:0003677">
    <property type="term" value="F:DNA binding"/>
    <property type="evidence" value="ECO:0007669"/>
    <property type="project" value="UniProtKB-KW"/>
</dbReference>
<proteinExistence type="predicted"/>
<feature type="non-terminal residue" evidence="2">
    <location>
        <position position="1"/>
    </location>
</feature>
<evidence type="ECO:0000313" key="2">
    <source>
        <dbReference type="EMBL" id="KIM64882.1"/>
    </source>
</evidence>
<dbReference type="PANTHER" id="PTHR34605">
    <property type="entry name" value="PHAGE_INTEGRASE DOMAIN-CONTAINING PROTEIN"/>
    <property type="match status" value="1"/>
</dbReference>
<dbReference type="EMBL" id="KN822026">
    <property type="protein sequence ID" value="KIM64882.1"/>
    <property type="molecule type" value="Genomic_DNA"/>
</dbReference>
<evidence type="ECO:0000313" key="3">
    <source>
        <dbReference type="Proteomes" id="UP000053989"/>
    </source>
</evidence>